<evidence type="ECO:0000256" key="2">
    <source>
        <dbReference type="SAM" id="MobiDB-lite"/>
    </source>
</evidence>
<feature type="coiled-coil region" evidence="1">
    <location>
        <begin position="180"/>
        <end position="243"/>
    </location>
</feature>
<reference evidence="3" key="1">
    <citation type="submission" date="2020-04" db="EMBL/GenBank/DDBJ databases">
        <authorList>
            <person name="Neveu A P."/>
        </authorList>
    </citation>
    <scope>NUCLEOTIDE SEQUENCE</scope>
    <source>
        <tissue evidence="3">Whole embryo</tissue>
    </source>
</reference>
<feature type="region of interest" description="Disordered" evidence="2">
    <location>
        <begin position="1"/>
        <end position="22"/>
    </location>
</feature>
<evidence type="ECO:0000256" key="1">
    <source>
        <dbReference type="SAM" id="Coils"/>
    </source>
</evidence>
<keyword evidence="1" id="KW-0175">Coiled coil</keyword>
<dbReference type="EMBL" id="LR783635">
    <property type="protein sequence ID" value="CAB3228150.1"/>
    <property type="molecule type" value="mRNA"/>
</dbReference>
<dbReference type="AlphaFoldDB" id="A0A6F9D7W3"/>
<feature type="coiled-coil region" evidence="1">
    <location>
        <begin position="59"/>
        <end position="153"/>
    </location>
</feature>
<protein>
    <submittedName>
        <fullName evidence="3">Coiled-coil domain-containing protein 136-like</fullName>
    </submittedName>
</protein>
<sequence>MRALGALRFSQGSTPTSPSRNDPALTINQIQTNVPIPSATNHVRDYAKEKEFQTMKSILDSQHQEKEMLRNKLLAFKEKEKKLHDQITGLEKLIAQLRLQLKEKTENCQELQSCLKSKTQEFEANLSNCKKEHDETKNELELSLQTNKDLRMELEAMKAHWEAKIKTITMDHEKHIKDLTESKNKELKEKDDRLAVLKQRMAETLGKNSMERQHQLEELKKDLVKQAQEARDLQQKLKHIQVKSKQCENCEKLEAMLEDKVLQLRLKEKAINDLQGIGRKMQIQLHQQDIILQKWEERENRNGY</sequence>
<organism evidence="3">
    <name type="scientific">Phallusia mammillata</name>
    <dbReference type="NCBI Taxonomy" id="59560"/>
    <lineage>
        <taxon>Eukaryota</taxon>
        <taxon>Metazoa</taxon>
        <taxon>Chordata</taxon>
        <taxon>Tunicata</taxon>
        <taxon>Ascidiacea</taxon>
        <taxon>Phlebobranchia</taxon>
        <taxon>Ascidiidae</taxon>
        <taxon>Phallusia</taxon>
    </lineage>
</organism>
<feature type="compositionally biased region" description="Polar residues" evidence="2">
    <location>
        <begin position="10"/>
        <end position="22"/>
    </location>
</feature>
<gene>
    <name evidence="3" type="primary">Ccdc136</name>
</gene>
<proteinExistence type="evidence at transcript level"/>
<name>A0A6F9D7W3_9ASCI</name>
<evidence type="ECO:0000313" key="3">
    <source>
        <dbReference type="EMBL" id="CAB3228150.1"/>
    </source>
</evidence>
<accession>A0A6F9D7W3</accession>